<accession>A0A7V2ZHT3</accession>
<dbReference type="EMBL" id="DSUJ01000004">
    <property type="protein sequence ID" value="HFI90217.1"/>
    <property type="molecule type" value="Genomic_DNA"/>
</dbReference>
<evidence type="ECO:0008006" key="2">
    <source>
        <dbReference type="Google" id="ProtNLM"/>
    </source>
</evidence>
<dbReference type="AlphaFoldDB" id="A0A7V2ZHT3"/>
<sequence>MLSDKFIKSFLLALLIVAAGCSDKNEKIPVLNYEDKKQMLEVVKRFYDENVINAFGGVFDESGKETIVAGIEKNDKNEWGIKFIQLKKVDNEFETIFETKLLDGSFKESMVDKIKFPMRDYELIYYNSQGYFMGSGGGEVISYIIDFGKKEIYYAHLVADPEIPPSLYISPNTQDRYIREFFYTYFKRDYPKLRIVDEDIQLD</sequence>
<name>A0A7V2ZHT3_9BACT</name>
<organism evidence="1">
    <name type="scientific">Ignavibacterium album</name>
    <dbReference type="NCBI Taxonomy" id="591197"/>
    <lineage>
        <taxon>Bacteria</taxon>
        <taxon>Pseudomonadati</taxon>
        <taxon>Ignavibacteriota</taxon>
        <taxon>Ignavibacteria</taxon>
        <taxon>Ignavibacteriales</taxon>
        <taxon>Ignavibacteriaceae</taxon>
        <taxon>Ignavibacterium</taxon>
    </lineage>
</organism>
<dbReference type="PROSITE" id="PS51257">
    <property type="entry name" value="PROKAR_LIPOPROTEIN"/>
    <property type="match status" value="1"/>
</dbReference>
<protein>
    <recommendedName>
        <fullName evidence="2">Lipoprotein</fullName>
    </recommendedName>
</protein>
<gene>
    <name evidence="1" type="ORF">ENS31_01660</name>
</gene>
<proteinExistence type="predicted"/>
<evidence type="ECO:0000313" key="1">
    <source>
        <dbReference type="EMBL" id="HFI90217.1"/>
    </source>
</evidence>
<reference evidence="1" key="1">
    <citation type="journal article" date="2020" name="mSystems">
        <title>Genome- and Community-Level Interaction Insights into Carbon Utilization and Element Cycling Functions of Hydrothermarchaeota in Hydrothermal Sediment.</title>
        <authorList>
            <person name="Zhou Z."/>
            <person name="Liu Y."/>
            <person name="Xu W."/>
            <person name="Pan J."/>
            <person name="Luo Z.H."/>
            <person name="Li M."/>
        </authorList>
    </citation>
    <scope>NUCLEOTIDE SEQUENCE [LARGE SCALE GENOMIC DNA]</scope>
    <source>
        <strain evidence="1">SpSt-479</strain>
    </source>
</reference>
<comment type="caution">
    <text evidence="1">The sequence shown here is derived from an EMBL/GenBank/DDBJ whole genome shotgun (WGS) entry which is preliminary data.</text>
</comment>